<dbReference type="AlphaFoldDB" id="A0A8D7ZXQ5"/>
<feature type="region of interest" description="Disordered" evidence="1">
    <location>
        <begin position="65"/>
        <end position="114"/>
    </location>
</feature>
<name>A0A8D7ZXQ5_CULPI</name>
<evidence type="ECO:0000313" key="2">
    <source>
        <dbReference type="EMBL" id="CAG6444798.1"/>
    </source>
</evidence>
<dbReference type="EMBL" id="HBUE01003620">
    <property type="protein sequence ID" value="CAG6444801.1"/>
    <property type="molecule type" value="Transcribed_RNA"/>
</dbReference>
<dbReference type="EMBL" id="HBUE01146012">
    <property type="protein sequence ID" value="CAG6502949.1"/>
    <property type="molecule type" value="Transcribed_RNA"/>
</dbReference>
<reference evidence="2" key="1">
    <citation type="submission" date="2021-05" db="EMBL/GenBank/DDBJ databases">
        <authorList>
            <person name="Alioto T."/>
            <person name="Alioto T."/>
            <person name="Gomez Garrido J."/>
        </authorList>
    </citation>
    <scope>NUCLEOTIDE SEQUENCE</scope>
</reference>
<accession>A0A8D7ZXQ5</accession>
<dbReference type="EMBL" id="HBUE01250908">
    <property type="protein sequence ID" value="CAG6554197.1"/>
    <property type="molecule type" value="Transcribed_RNA"/>
</dbReference>
<evidence type="ECO:0000256" key="1">
    <source>
        <dbReference type="SAM" id="MobiDB-lite"/>
    </source>
</evidence>
<proteinExistence type="predicted"/>
<sequence length="159" mass="18110">MLRSKVTDICCFRNWSARSWWHILTPQASDDPQFSKKLLRLWVILLKIYTALHWARLCITLSRISSPPSAEGPPRTRGNRNNNSTQLSPRSPRESFRGGVSLSPGRKKKLGPSSFHKQPLQFPQLHAIHSIFTNPEITHAADPDGRFGFGFCANNWTIF</sequence>
<protein>
    <submittedName>
        <fullName evidence="2">(northern house mosquito) hypothetical protein</fullName>
    </submittedName>
</protein>
<organism evidence="2">
    <name type="scientific">Culex pipiens</name>
    <name type="common">House mosquito</name>
    <dbReference type="NCBI Taxonomy" id="7175"/>
    <lineage>
        <taxon>Eukaryota</taxon>
        <taxon>Metazoa</taxon>
        <taxon>Ecdysozoa</taxon>
        <taxon>Arthropoda</taxon>
        <taxon>Hexapoda</taxon>
        <taxon>Insecta</taxon>
        <taxon>Pterygota</taxon>
        <taxon>Neoptera</taxon>
        <taxon>Endopterygota</taxon>
        <taxon>Diptera</taxon>
        <taxon>Nematocera</taxon>
        <taxon>Culicoidea</taxon>
        <taxon>Culicidae</taxon>
        <taxon>Culicinae</taxon>
        <taxon>Culicini</taxon>
        <taxon>Culex</taxon>
        <taxon>Culex</taxon>
    </lineage>
</organism>
<dbReference type="EMBL" id="HBUE01003619">
    <property type="protein sequence ID" value="CAG6444798.1"/>
    <property type="molecule type" value="Transcribed_RNA"/>
</dbReference>
<feature type="compositionally biased region" description="Low complexity" evidence="1">
    <location>
        <begin position="72"/>
        <end position="83"/>
    </location>
</feature>
<dbReference type="EMBL" id="HBUE01003615">
    <property type="protein sequence ID" value="CAG6444789.1"/>
    <property type="molecule type" value="Transcribed_RNA"/>
</dbReference>